<reference evidence="1 2" key="1">
    <citation type="submission" date="2022-06" db="EMBL/GenBank/DDBJ databases">
        <title>Isolation of gut microbiota from human fecal samples.</title>
        <authorList>
            <person name="Pamer E.G."/>
            <person name="Barat B."/>
            <person name="Waligurski E."/>
            <person name="Medina S."/>
            <person name="Paddock L."/>
            <person name="Mostad J."/>
        </authorList>
    </citation>
    <scope>NUCLEOTIDE SEQUENCE [LARGE SCALE GENOMIC DNA]</scope>
    <source>
        <strain evidence="1 2">DFI.9.73</strain>
    </source>
</reference>
<dbReference type="Gene3D" id="1.10.246.150">
    <property type="match status" value="1"/>
</dbReference>
<protein>
    <recommendedName>
        <fullName evidence="3">Phage gp6-like head-tail connector protein</fullName>
    </recommendedName>
</protein>
<name>A0ABT1S0F8_9FIRM</name>
<gene>
    <name evidence="1" type="ORF">NE695_10905</name>
</gene>
<keyword evidence="2" id="KW-1185">Reference proteome</keyword>
<dbReference type="RefSeq" id="WP_066866494.1">
    <property type="nucleotide sequence ID" value="NZ_CABKVV010000014.1"/>
</dbReference>
<accession>A0ABT1S0F8</accession>
<organism evidence="1 2">
    <name type="scientific">Neglectibacter timonensis</name>
    <dbReference type="NCBI Taxonomy" id="1776382"/>
    <lineage>
        <taxon>Bacteria</taxon>
        <taxon>Bacillati</taxon>
        <taxon>Bacillota</taxon>
        <taxon>Clostridia</taxon>
        <taxon>Eubacteriales</taxon>
        <taxon>Oscillospiraceae</taxon>
        <taxon>Neglectibacter</taxon>
    </lineage>
</organism>
<dbReference type="EMBL" id="JANFZH010000023">
    <property type="protein sequence ID" value="MCQ4840419.1"/>
    <property type="molecule type" value="Genomic_DNA"/>
</dbReference>
<dbReference type="GeneID" id="90533419"/>
<evidence type="ECO:0008006" key="3">
    <source>
        <dbReference type="Google" id="ProtNLM"/>
    </source>
</evidence>
<evidence type="ECO:0000313" key="1">
    <source>
        <dbReference type="EMBL" id="MCQ4840419.1"/>
    </source>
</evidence>
<sequence length="114" mass="12801">MNAEDWARLEIPLPDDSPETGLMADAALEWVWEHTTLSKEKELPNAVKLFVLKYIDLMASTAGVTSESLGGMSQTMDSANKGLLLRSYAKALLSPWLKPEGRVIPAKRRWSDWR</sequence>
<evidence type="ECO:0000313" key="2">
    <source>
        <dbReference type="Proteomes" id="UP001524473"/>
    </source>
</evidence>
<dbReference type="Proteomes" id="UP001524473">
    <property type="component" value="Unassembled WGS sequence"/>
</dbReference>
<comment type="caution">
    <text evidence="1">The sequence shown here is derived from an EMBL/GenBank/DDBJ whole genome shotgun (WGS) entry which is preliminary data.</text>
</comment>
<proteinExistence type="predicted"/>
<dbReference type="InterPro" id="IPR053746">
    <property type="entry name" value="Viral_HT_Connector_Assembly"/>
</dbReference>